<dbReference type="Proteomes" id="UP000054423">
    <property type="component" value="Unassembled WGS sequence"/>
</dbReference>
<organism evidence="1">
    <name type="scientific">Phytophthora nicotianae</name>
    <name type="common">Potato buckeye rot agent</name>
    <name type="synonym">Phytophthora parasitica</name>
    <dbReference type="NCBI Taxonomy" id="4792"/>
    <lineage>
        <taxon>Eukaryota</taxon>
        <taxon>Sar</taxon>
        <taxon>Stramenopiles</taxon>
        <taxon>Oomycota</taxon>
        <taxon>Peronosporomycetes</taxon>
        <taxon>Peronosporales</taxon>
        <taxon>Peronosporaceae</taxon>
        <taxon>Phytophthora</taxon>
    </lineage>
</organism>
<dbReference type="EMBL" id="KI678140">
    <property type="protein sequence ID" value="ETM00140.1"/>
    <property type="molecule type" value="Genomic_DNA"/>
</dbReference>
<reference evidence="1" key="1">
    <citation type="submission" date="2013-11" db="EMBL/GenBank/DDBJ databases">
        <title>The Genome Sequence of Phytophthora parasitica CHvinca01.</title>
        <authorList>
            <consortium name="The Broad Institute Genomics Platform"/>
            <person name="Russ C."/>
            <person name="Tyler B."/>
            <person name="Panabieres F."/>
            <person name="Shan W."/>
            <person name="Tripathy S."/>
            <person name="Grunwald N."/>
            <person name="Machado M."/>
            <person name="Johnson C.S."/>
            <person name="Arredondo F."/>
            <person name="Hong C."/>
            <person name="Coffey M."/>
            <person name="Young S.K."/>
            <person name="Zeng Q."/>
            <person name="Gargeya S."/>
            <person name="Fitzgerald M."/>
            <person name="Abouelleil A."/>
            <person name="Alvarado L."/>
            <person name="Chapman S.B."/>
            <person name="Gainer-Dewar J."/>
            <person name="Goldberg J."/>
            <person name="Griggs A."/>
            <person name="Gujja S."/>
            <person name="Hansen M."/>
            <person name="Howarth C."/>
            <person name="Imamovic A."/>
            <person name="Ireland A."/>
            <person name="Larimer J."/>
            <person name="McCowan C."/>
            <person name="Murphy C."/>
            <person name="Pearson M."/>
            <person name="Poon T.W."/>
            <person name="Priest M."/>
            <person name="Roberts A."/>
            <person name="Saif S."/>
            <person name="Shea T."/>
            <person name="Sykes S."/>
            <person name="Wortman J."/>
            <person name="Nusbaum C."/>
            <person name="Birren B."/>
        </authorList>
    </citation>
    <scope>NUCLEOTIDE SEQUENCE [LARGE SCALE GENOMIC DNA]</scope>
    <source>
        <strain evidence="1">CHvinca01</strain>
    </source>
</reference>
<accession>W2LTY7</accession>
<evidence type="ECO:0008006" key="2">
    <source>
        <dbReference type="Google" id="ProtNLM"/>
    </source>
</evidence>
<name>W2LTY7_PHYNI</name>
<sequence>MGESGHSTSASKRTPSTIQQLCEILATTVRHEPPRSSSIPRPYVSFLYSMVSSMAVTANSSNLVSISSIESTGVYRCSSECCRGATTLSRRNVSNPRNGSRCRCASRS</sequence>
<gene>
    <name evidence="1" type="ORF">L917_03100</name>
</gene>
<dbReference type="AlphaFoldDB" id="W2LTY7"/>
<proteinExistence type="predicted"/>
<evidence type="ECO:0000313" key="1">
    <source>
        <dbReference type="EMBL" id="ETM00140.1"/>
    </source>
</evidence>
<protein>
    <recommendedName>
        <fullName evidence="2">Ig-like domain-containing protein</fullName>
    </recommendedName>
</protein>